<dbReference type="Proteomes" id="UP001596391">
    <property type="component" value="Unassembled WGS sequence"/>
</dbReference>
<organism evidence="3 4">
    <name type="scientific">Granulicella cerasi</name>
    <dbReference type="NCBI Taxonomy" id="741063"/>
    <lineage>
        <taxon>Bacteria</taxon>
        <taxon>Pseudomonadati</taxon>
        <taxon>Acidobacteriota</taxon>
        <taxon>Terriglobia</taxon>
        <taxon>Terriglobales</taxon>
        <taxon>Acidobacteriaceae</taxon>
        <taxon>Granulicella</taxon>
    </lineage>
</organism>
<gene>
    <name evidence="3" type="ORF">ACFQBQ_07635</name>
</gene>
<dbReference type="Gene3D" id="3.40.50.300">
    <property type="entry name" value="P-loop containing nucleotide triphosphate hydrolases"/>
    <property type="match status" value="1"/>
</dbReference>
<dbReference type="Pfam" id="PF17289">
    <property type="entry name" value="Terminase_6C"/>
    <property type="match status" value="1"/>
</dbReference>
<feature type="domain" description="Terminase large subunit gp17-like C-terminal" evidence="2">
    <location>
        <begin position="277"/>
        <end position="429"/>
    </location>
</feature>
<evidence type="ECO:0000256" key="1">
    <source>
        <dbReference type="ARBA" id="ARBA00022612"/>
    </source>
</evidence>
<dbReference type="Gene3D" id="3.30.420.240">
    <property type="match status" value="1"/>
</dbReference>
<evidence type="ECO:0000313" key="3">
    <source>
        <dbReference type="EMBL" id="MFC6645458.1"/>
    </source>
</evidence>
<proteinExistence type="predicted"/>
<dbReference type="InterPro" id="IPR035421">
    <property type="entry name" value="Terminase_6C"/>
</dbReference>
<dbReference type="Pfam" id="PF03237">
    <property type="entry name" value="Terminase_6N"/>
    <property type="match status" value="1"/>
</dbReference>
<accession>A0ABW1ZB87</accession>
<reference evidence="4" key="1">
    <citation type="journal article" date="2019" name="Int. J. Syst. Evol. Microbiol.">
        <title>The Global Catalogue of Microorganisms (GCM) 10K type strain sequencing project: providing services to taxonomists for standard genome sequencing and annotation.</title>
        <authorList>
            <consortium name="The Broad Institute Genomics Platform"/>
            <consortium name="The Broad Institute Genome Sequencing Center for Infectious Disease"/>
            <person name="Wu L."/>
            <person name="Ma J."/>
        </authorList>
    </citation>
    <scope>NUCLEOTIDE SEQUENCE [LARGE SCALE GENOMIC DNA]</scope>
    <source>
        <strain evidence="4">CGMCC 1.16026</strain>
    </source>
</reference>
<dbReference type="InterPro" id="IPR027417">
    <property type="entry name" value="P-loop_NTPase"/>
</dbReference>
<evidence type="ECO:0000259" key="2">
    <source>
        <dbReference type="Pfam" id="PF17289"/>
    </source>
</evidence>
<keyword evidence="1" id="KW-1188">Viral release from host cell</keyword>
<keyword evidence="4" id="KW-1185">Reference proteome</keyword>
<dbReference type="RefSeq" id="WP_263371827.1">
    <property type="nucleotide sequence ID" value="NZ_JAGSYD010000003.1"/>
</dbReference>
<sequence length="455" mass="50957">MESAPNELEVLPKALLLQYQRDWVNDPAPLKLWVKARQIGYSFTGTLGPTLDCLSRKTLWIFLSAGQRQSLELARKAKDHLDAMREIELAARNTTLVDERYGLVDGVEITQTVITVPHTGARMIFLPANPDTARGYSGNVMLDEFAFHKDAKKIYAAMYPSITRGYGIHIGSTPFGESGMFYDLATKKSSFSVHTTDIFRAVRDGLAHSVGMDDEAYIKMLRDGCPDEDIWDQEYCCKFISDATSYIPWELIQAAESIYATTELPLGFAAKGDLYLGVDIGRKKDLTAIVLLEKIGDVYWVRCIIRMRGKKFSEQRAVIEGLMRTLPIRRLCQDNTGIGMQLAEELQEKFGSRVEPVTFTTAVKEDLAVRARRFFEDRKVRTPDDRGLRSAVHAIRRIPTAAGHFRFDAERSDAGHADEFWALSLAMMAADGTPVSLGLRSGSHSTIRNMRGLNG</sequence>
<protein>
    <submittedName>
        <fullName evidence="3">Terminase large subunit domain-containing protein</fullName>
    </submittedName>
</protein>
<comment type="caution">
    <text evidence="3">The sequence shown here is derived from an EMBL/GenBank/DDBJ whole genome shotgun (WGS) entry which is preliminary data.</text>
</comment>
<evidence type="ECO:0000313" key="4">
    <source>
        <dbReference type="Proteomes" id="UP001596391"/>
    </source>
</evidence>
<name>A0ABW1ZB87_9BACT</name>
<dbReference type="EMBL" id="JBHSWI010000001">
    <property type="protein sequence ID" value="MFC6645458.1"/>
    <property type="molecule type" value="Genomic_DNA"/>
</dbReference>